<name>A0A291QAW0_9ACTN</name>
<dbReference type="PROSITE" id="PS51257">
    <property type="entry name" value="PROKAR_LIPOPROTEIN"/>
    <property type="match status" value="1"/>
</dbReference>
<dbReference type="RefSeq" id="WP_234362788.1">
    <property type="nucleotide sequence ID" value="NZ_CP022685.1"/>
</dbReference>
<proteinExistence type="predicted"/>
<feature type="signal peptide" evidence="2">
    <location>
        <begin position="1"/>
        <end position="25"/>
    </location>
</feature>
<keyword evidence="4" id="KW-1185">Reference proteome</keyword>
<gene>
    <name evidence="3" type="ORF">KY5_3823</name>
</gene>
<feature type="compositionally biased region" description="Basic and acidic residues" evidence="1">
    <location>
        <begin position="30"/>
        <end position="74"/>
    </location>
</feature>
<evidence type="ECO:0008006" key="5">
    <source>
        <dbReference type="Google" id="ProtNLM"/>
    </source>
</evidence>
<dbReference type="EMBL" id="CP022685">
    <property type="protein sequence ID" value="ATL28841.1"/>
    <property type="molecule type" value="Genomic_DNA"/>
</dbReference>
<evidence type="ECO:0000313" key="3">
    <source>
        <dbReference type="EMBL" id="ATL28841.1"/>
    </source>
</evidence>
<evidence type="ECO:0000256" key="1">
    <source>
        <dbReference type="SAM" id="MobiDB-lite"/>
    </source>
</evidence>
<sequence>MNRRPTLLAAAAMTAAAVLSLSACGGGDGGAKDKDTDKIAGADSDSGGKKESPSPKASEDGIDRPEIKLPKDVDNVFEGGKTGDPKKDAVLADHERMLDSIDEAITVHAKEHPALKFYSKGDALLSAGRYVESFYKANTTWVGETRYFNREVTLLKGGAAAVTYCGDDTKAYSKDRKTGKVDRSGDSDDSNDFTFYNTRMEKDSKGVWQAAQIISDERSAKCQR</sequence>
<accession>A0A291QAW0</accession>
<reference evidence="3 4" key="1">
    <citation type="submission" date="2017-08" db="EMBL/GenBank/DDBJ databases">
        <title>Complete Genome Sequence of Streptomyces formicae KY5, the formicamycin producer.</title>
        <authorList>
            <person name="Holmes N.A."/>
            <person name="Devine R."/>
            <person name="Qin Z."/>
            <person name="Seipke R.F."/>
            <person name="Wilkinson B."/>
            <person name="Hutchings M.I."/>
        </authorList>
    </citation>
    <scope>NUCLEOTIDE SEQUENCE [LARGE SCALE GENOMIC DNA]</scope>
    <source>
        <strain evidence="3 4">KY5</strain>
    </source>
</reference>
<feature type="chain" id="PRO_5038595981" description="Lipoprotein" evidence="2">
    <location>
        <begin position="26"/>
        <end position="224"/>
    </location>
</feature>
<evidence type="ECO:0000256" key="2">
    <source>
        <dbReference type="SAM" id="SignalP"/>
    </source>
</evidence>
<dbReference type="KEGG" id="sfk:KY5_3823"/>
<dbReference type="Proteomes" id="UP000221011">
    <property type="component" value="Chromosome"/>
</dbReference>
<keyword evidence="2" id="KW-0732">Signal</keyword>
<evidence type="ECO:0000313" key="4">
    <source>
        <dbReference type="Proteomes" id="UP000221011"/>
    </source>
</evidence>
<protein>
    <recommendedName>
        <fullName evidence="5">Lipoprotein</fullName>
    </recommendedName>
</protein>
<feature type="region of interest" description="Disordered" evidence="1">
    <location>
        <begin position="24"/>
        <end position="87"/>
    </location>
</feature>
<organism evidence="3 4">
    <name type="scientific">Streptomyces formicae</name>
    <dbReference type="NCBI Taxonomy" id="1616117"/>
    <lineage>
        <taxon>Bacteria</taxon>
        <taxon>Bacillati</taxon>
        <taxon>Actinomycetota</taxon>
        <taxon>Actinomycetes</taxon>
        <taxon>Kitasatosporales</taxon>
        <taxon>Streptomycetaceae</taxon>
        <taxon>Streptomyces</taxon>
    </lineage>
</organism>
<dbReference type="AlphaFoldDB" id="A0A291QAW0"/>